<name>A0A8S1BRL0_ARCPL</name>
<comment type="caution">
    <text evidence="1">The sequence shown here is derived from an EMBL/GenBank/DDBJ whole genome shotgun (WGS) entry which is preliminary data.</text>
</comment>
<accession>A0A8S1BRL0</accession>
<sequence length="87" mass="9466">MKDSGGSWIPFWRYPHQMSCLASESGNRGVYRDSLTGSIVPDDCDRTAHPSHRRLVATGGRAVSCFPFALEESSAVSRLASTVPKPL</sequence>
<reference evidence="1 2" key="1">
    <citation type="submission" date="2020-04" db="EMBL/GenBank/DDBJ databases">
        <authorList>
            <person name="Wallbank WR R."/>
            <person name="Pardo Diaz C."/>
            <person name="Kozak K."/>
            <person name="Martin S."/>
            <person name="Jiggins C."/>
            <person name="Moest M."/>
            <person name="Warren A I."/>
            <person name="Byers J.R.P. K."/>
            <person name="Montejo-Kovacevich G."/>
            <person name="Yen C E."/>
        </authorList>
    </citation>
    <scope>NUCLEOTIDE SEQUENCE [LARGE SCALE GENOMIC DNA]</scope>
</reference>
<gene>
    <name evidence="1" type="ORF">APLA_LOCUS17420</name>
</gene>
<evidence type="ECO:0000313" key="2">
    <source>
        <dbReference type="Proteomes" id="UP000494256"/>
    </source>
</evidence>
<organism evidence="1 2">
    <name type="scientific">Arctia plantaginis</name>
    <name type="common">Wood tiger moth</name>
    <name type="synonym">Phalaena plantaginis</name>
    <dbReference type="NCBI Taxonomy" id="874455"/>
    <lineage>
        <taxon>Eukaryota</taxon>
        <taxon>Metazoa</taxon>
        <taxon>Ecdysozoa</taxon>
        <taxon>Arthropoda</taxon>
        <taxon>Hexapoda</taxon>
        <taxon>Insecta</taxon>
        <taxon>Pterygota</taxon>
        <taxon>Neoptera</taxon>
        <taxon>Endopterygota</taxon>
        <taxon>Lepidoptera</taxon>
        <taxon>Glossata</taxon>
        <taxon>Ditrysia</taxon>
        <taxon>Noctuoidea</taxon>
        <taxon>Erebidae</taxon>
        <taxon>Arctiinae</taxon>
        <taxon>Arctia</taxon>
    </lineage>
</organism>
<dbReference type="AlphaFoldDB" id="A0A8S1BRL0"/>
<proteinExistence type="predicted"/>
<dbReference type="Proteomes" id="UP000494256">
    <property type="component" value="Unassembled WGS sequence"/>
</dbReference>
<evidence type="ECO:0000313" key="1">
    <source>
        <dbReference type="EMBL" id="CAB3261922.1"/>
    </source>
</evidence>
<dbReference type="EMBL" id="CADEBD010001048">
    <property type="protein sequence ID" value="CAB3261922.1"/>
    <property type="molecule type" value="Genomic_DNA"/>
</dbReference>
<dbReference type="OrthoDB" id="184876at2759"/>
<protein>
    <submittedName>
        <fullName evidence="1">Uncharacterized protein</fullName>
    </submittedName>
</protein>